<dbReference type="PROSITE" id="PS50994">
    <property type="entry name" value="INTEGRASE"/>
    <property type="match status" value="1"/>
</dbReference>
<dbReference type="Pfam" id="PF14223">
    <property type="entry name" value="Retrotran_gag_2"/>
    <property type="match status" value="1"/>
</dbReference>
<proteinExistence type="predicted"/>
<name>A0A5D3DQT9_CUCMM</name>
<keyword evidence="3" id="KW-0378">Hydrolase</keyword>
<dbReference type="InterPro" id="IPR013103">
    <property type="entry name" value="RVT_2"/>
</dbReference>
<dbReference type="InterPro" id="IPR036397">
    <property type="entry name" value="RNaseH_sf"/>
</dbReference>
<gene>
    <name evidence="6" type="ORF">E5676_scaffold1567G00570</name>
</gene>
<dbReference type="InterPro" id="IPR025724">
    <property type="entry name" value="GAG-pre-integrase_dom"/>
</dbReference>
<dbReference type="AlphaFoldDB" id="A0A5D3DQT9"/>
<evidence type="ECO:0000259" key="5">
    <source>
        <dbReference type="PROSITE" id="PS50994"/>
    </source>
</evidence>
<feature type="compositionally biased region" description="Basic and acidic residues" evidence="4">
    <location>
        <begin position="563"/>
        <end position="574"/>
    </location>
</feature>
<dbReference type="InterPro" id="IPR012337">
    <property type="entry name" value="RNaseH-like_sf"/>
</dbReference>
<dbReference type="InterPro" id="IPR057670">
    <property type="entry name" value="SH3_retrovirus"/>
</dbReference>
<dbReference type="Gene3D" id="3.30.420.10">
    <property type="entry name" value="Ribonuclease H-like superfamily/Ribonuclease H"/>
    <property type="match status" value="1"/>
</dbReference>
<comment type="caution">
    <text evidence="6">The sequence shown here is derived from an EMBL/GenBank/DDBJ whole genome shotgun (WGS) entry which is preliminary data.</text>
</comment>
<dbReference type="GO" id="GO:0003676">
    <property type="term" value="F:nucleic acid binding"/>
    <property type="evidence" value="ECO:0007669"/>
    <property type="project" value="InterPro"/>
</dbReference>
<dbReference type="SUPFAM" id="SSF53098">
    <property type="entry name" value="Ribonuclease H-like"/>
    <property type="match status" value="1"/>
</dbReference>
<dbReference type="GO" id="GO:0008233">
    <property type="term" value="F:peptidase activity"/>
    <property type="evidence" value="ECO:0007669"/>
    <property type="project" value="UniProtKB-KW"/>
</dbReference>
<reference evidence="6 7" key="1">
    <citation type="submission" date="2019-08" db="EMBL/GenBank/DDBJ databases">
        <title>Draft genome sequences of two oriental melons (Cucumis melo L. var makuwa).</title>
        <authorList>
            <person name="Kwon S.-Y."/>
        </authorList>
    </citation>
    <scope>NUCLEOTIDE SEQUENCE [LARGE SCALE GENOMIC DNA]</scope>
    <source>
        <strain evidence="7">cv. Chang Bougi</strain>
        <tissue evidence="6">Leaf</tissue>
    </source>
</reference>
<evidence type="ECO:0000313" key="7">
    <source>
        <dbReference type="Proteomes" id="UP000321947"/>
    </source>
</evidence>
<dbReference type="GO" id="GO:0015074">
    <property type="term" value="P:DNA integration"/>
    <property type="evidence" value="ECO:0007669"/>
    <property type="project" value="InterPro"/>
</dbReference>
<keyword evidence="1" id="KW-0645">Protease</keyword>
<evidence type="ECO:0000313" key="6">
    <source>
        <dbReference type="EMBL" id="TYK26041.1"/>
    </source>
</evidence>
<dbReference type="InterPro" id="IPR054722">
    <property type="entry name" value="PolX-like_BBD"/>
</dbReference>
<dbReference type="Pfam" id="PF07727">
    <property type="entry name" value="RVT_2"/>
    <property type="match status" value="1"/>
</dbReference>
<dbReference type="Pfam" id="PF22936">
    <property type="entry name" value="Pol_BBD"/>
    <property type="match status" value="1"/>
</dbReference>
<dbReference type="PANTHER" id="PTHR42648">
    <property type="entry name" value="TRANSPOSASE, PUTATIVE-RELATED"/>
    <property type="match status" value="1"/>
</dbReference>
<organism evidence="6 7">
    <name type="scientific">Cucumis melo var. makuwa</name>
    <name type="common">Oriental melon</name>
    <dbReference type="NCBI Taxonomy" id="1194695"/>
    <lineage>
        <taxon>Eukaryota</taxon>
        <taxon>Viridiplantae</taxon>
        <taxon>Streptophyta</taxon>
        <taxon>Embryophyta</taxon>
        <taxon>Tracheophyta</taxon>
        <taxon>Spermatophyta</taxon>
        <taxon>Magnoliopsida</taxon>
        <taxon>eudicotyledons</taxon>
        <taxon>Gunneridae</taxon>
        <taxon>Pentapetalae</taxon>
        <taxon>rosids</taxon>
        <taxon>fabids</taxon>
        <taxon>Cucurbitales</taxon>
        <taxon>Cucurbitaceae</taxon>
        <taxon>Benincaseae</taxon>
        <taxon>Cucumis</taxon>
    </lineage>
</organism>
<dbReference type="InterPro" id="IPR001584">
    <property type="entry name" value="Integrase_cat-core"/>
</dbReference>
<dbReference type="GO" id="GO:0046872">
    <property type="term" value="F:metal ion binding"/>
    <property type="evidence" value="ECO:0007669"/>
    <property type="project" value="UniProtKB-KW"/>
</dbReference>
<dbReference type="GO" id="GO:0006508">
    <property type="term" value="P:proteolysis"/>
    <property type="evidence" value="ECO:0007669"/>
    <property type="project" value="UniProtKB-KW"/>
</dbReference>
<evidence type="ECO:0000256" key="2">
    <source>
        <dbReference type="ARBA" id="ARBA00022723"/>
    </source>
</evidence>
<feature type="region of interest" description="Disordered" evidence="4">
    <location>
        <begin position="547"/>
        <end position="576"/>
    </location>
</feature>
<dbReference type="Pfam" id="PF13976">
    <property type="entry name" value="gag_pre-integrs"/>
    <property type="match status" value="1"/>
</dbReference>
<accession>A0A5D3DQT9</accession>
<dbReference type="PANTHER" id="PTHR42648:SF21">
    <property type="entry name" value="CYSTEINE-RICH RLK (RECEPTOR-LIKE PROTEIN KINASE) 8"/>
    <property type="match status" value="1"/>
</dbReference>
<dbReference type="Pfam" id="PF25597">
    <property type="entry name" value="SH3_retrovirus"/>
    <property type="match status" value="1"/>
</dbReference>
<evidence type="ECO:0000256" key="3">
    <source>
        <dbReference type="ARBA" id="ARBA00022801"/>
    </source>
</evidence>
<dbReference type="InterPro" id="IPR039537">
    <property type="entry name" value="Retrotran_Ty1/copia-like"/>
</dbReference>
<evidence type="ECO:0000256" key="1">
    <source>
        <dbReference type="ARBA" id="ARBA00022670"/>
    </source>
</evidence>
<dbReference type="EMBL" id="SSTD01003575">
    <property type="protein sequence ID" value="TYK26041.1"/>
    <property type="molecule type" value="Genomic_DNA"/>
</dbReference>
<feature type="domain" description="Integrase catalytic" evidence="5">
    <location>
        <begin position="331"/>
        <end position="453"/>
    </location>
</feature>
<sequence>MTEDETISEYNERVLKITNDSLLLGEKISESKIIRKVLRSLPRKFDMKVTAIEEAQDITTLKLDELFGSLLTFETAMSDRESKKGKGIAFKSVYDQENTVNQFGKNGSSKYGLGYDTSTRGVKITPEGTHLIWRVKTSKKCNVAFRTVQTHVDAWYFDSGCSRHMTGNRSFFTELEECASGHVTFGDGAKGKIIAKGNVDKSNLPYINEVRYVDGLKVNLISVSQLCDQGYSVNFNNTSCVNTDKNNQVFISGRREANNCCHWSSNGSNICHLTKVDQTWLWHRKLGHISLRSLDKVIRNKAVVGIPSLDINGKFFCGDCRVGKQTKISHRRLKECYTIRVLELLHLDLIGPMKTESLGRKKYVLVVVDDYSRFTRVRFLKGKSDTVKLCISLYLNLQREKGQKIIRIRSDHGKEFDNEDLNNFCQTEGIHHEFVAPITPQQNGVVERKNRTVTTRSGTTIALYELWKGRKPNVKYFHIFGSTCYILADRGYHRKWDVKSDQWIFLGYSQNSRVYRVFNIKSETVMETINVVVNDFKSNVNQFNIEDDETHVTPEVTSSPLDEMPKGDSQRDSAKTNSNIIDEVINNETVLVPSAHVKKNHPSSSIIGEPTSVENALKDEYLINAMQEELLQFKHNNVWTLVPKPDRANVIGTKWIFKNKTDESGNLKLLASCSVYHVSENLHCFKWTLKYVYKLNKALYGLKQAPWAWYERLTMYLGERGYSRGETDKTIFMNRTNIDLIVAQIYVDDIIFGGFPKTLVDNFINIMKSEFEMSLVGELSCCLGLQIKQRSEGMFISQEKYANNLVKKFGLDE</sequence>
<protein>
    <submittedName>
        <fullName evidence="6">Gag/pol polyprotein</fullName>
    </submittedName>
</protein>
<evidence type="ECO:0000256" key="4">
    <source>
        <dbReference type="SAM" id="MobiDB-lite"/>
    </source>
</evidence>
<dbReference type="Pfam" id="PF00665">
    <property type="entry name" value="rve"/>
    <property type="match status" value="1"/>
</dbReference>
<keyword evidence="2" id="KW-0479">Metal-binding</keyword>
<dbReference type="Proteomes" id="UP000321947">
    <property type="component" value="Unassembled WGS sequence"/>
</dbReference>